<dbReference type="GO" id="GO:0015204">
    <property type="term" value="F:urea transmembrane transporter activity"/>
    <property type="evidence" value="ECO:0007669"/>
    <property type="project" value="InterPro"/>
</dbReference>
<comment type="subcellular location">
    <subcellularLocation>
        <location evidence="1">Membrane</location>
        <topology evidence="1">Multi-pass membrane protein</topology>
    </subcellularLocation>
</comment>
<accession>A0A9P4IRC4</accession>
<feature type="transmembrane region" description="Helical" evidence="7">
    <location>
        <begin position="355"/>
        <end position="377"/>
    </location>
</feature>
<name>A0A9P4IRC4_9PEZI</name>
<dbReference type="CDD" id="cd11476">
    <property type="entry name" value="SLC5sbd_DUR3"/>
    <property type="match status" value="1"/>
</dbReference>
<feature type="transmembrane region" description="Helical" evidence="7">
    <location>
        <begin position="55"/>
        <end position="72"/>
    </location>
</feature>
<feature type="transmembrane region" description="Helical" evidence="7">
    <location>
        <begin position="389"/>
        <end position="408"/>
    </location>
</feature>
<evidence type="ECO:0000256" key="2">
    <source>
        <dbReference type="ARBA" id="ARBA00006434"/>
    </source>
</evidence>
<dbReference type="InterPro" id="IPR031155">
    <property type="entry name" value="DUR"/>
</dbReference>
<dbReference type="Proteomes" id="UP000799772">
    <property type="component" value="Unassembled WGS sequence"/>
</dbReference>
<comment type="similarity">
    <text evidence="2 6">Belongs to the sodium:solute symporter (SSF) (TC 2.A.21) family.</text>
</comment>
<dbReference type="PROSITE" id="PS50283">
    <property type="entry name" value="NA_SOLUT_SYMP_3"/>
    <property type="match status" value="1"/>
</dbReference>
<keyword evidence="9" id="KW-1185">Reference proteome</keyword>
<feature type="transmembrane region" description="Helical" evidence="7">
    <location>
        <begin position="415"/>
        <end position="435"/>
    </location>
</feature>
<feature type="transmembrane region" description="Helical" evidence="7">
    <location>
        <begin position="255"/>
        <end position="275"/>
    </location>
</feature>
<feature type="transmembrane region" description="Helical" evidence="7">
    <location>
        <begin position="315"/>
        <end position="343"/>
    </location>
</feature>
<feature type="transmembrane region" description="Helical" evidence="7">
    <location>
        <begin position="12"/>
        <end position="34"/>
    </location>
</feature>
<feature type="transmembrane region" description="Helical" evidence="7">
    <location>
        <begin position="157"/>
        <end position="175"/>
    </location>
</feature>
<evidence type="ECO:0000256" key="7">
    <source>
        <dbReference type="SAM" id="Phobius"/>
    </source>
</evidence>
<evidence type="ECO:0000256" key="4">
    <source>
        <dbReference type="ARBA" id="ARBA00022989"/>
    </source>
</evidence>
<evidence type="ECO:0000256" key="3">
    <source>
        <dbReference type="ARBA" id="ARBA00022692"/>
    </source>
</evidence>
<dbReference type="PANTHER" id="PTHR46154">
    <property type="match status" value="1"/>
</dbReference>
<gene>
    <name evidence="8" type="ORF">NA57DRAFT_63778</name>
</gene>
<sequence>MAASDLLLSQGTGYGILIGLAVVFCLIILTAVRIQRRYLQEETNHSEMFMVANRSVGVGLTASAVFSSWMWIDETVFACTYAYWWAVSAPVWYASGLSCQIALMAFMGIIAKLRVPHAHTSMEFIGMHPVAVAFIIPIGVMLYTAVGGLKATFLTDYFHTTIALILLIFFTLSILTNEHIGGIGGLYDTVKALDVRIDGNYKGSLLSFKSHNAIIWGVVLRIGNLALVVMDTAFWQKSFASEVSATVPGYNLASIAILAVPWTIGTVVGLACRVIEHTPIFVTYPEILSDTDVGNGLVLPYVLKSLLGNGATKAFLVLTFMAVTSTVSSSMIAVSSILSFDFFKTHFKPNASDRQILTVSHLGVVAYGFLMAGWTLMMTYSGANGNWSTYFLPVVTCPGICPLLLTLLWSRQTKLAAVLSPILGLAGGLGIWLGLSKRWYGAITIATTSQQMPSLWGSLISLFGPLLFSIIISLARPQRFDWREFLKMDLIEDETPRLVTPISGQGSSLAVNEAGVATDERSKHPEVELGAVPLPIPEQMVRPELNDIPVDQIVHPFDEKTMQHVKKWLKIATIFLIVNWTVTVLLWPLPLHRDYVFSNVFSKSFFGGWVTVAIIWQFFALFAVVVYPLWDGRHVIAKAFRGVVKDIKIRKGLEVNARAHDSL</sequence>
<comment type="caution">
    <text evidence="8">The sequence shown here is derived from an EMBL/GenBank/DDBJ whole genome shotgun (WGS) entry which is preliminary data.</text>
</comment>
<dbReference type="OrthoDB" id="6132759at2759"/>
<organism evidence="8 9">
    <name type="scientific">Rhizodiscina lignyota</name>
    <dbReference type="NCBI Taxonomy" id="1504668"/>
    <lineage>
        <taxon>Eukaryota</taxon>
        <taxon>Fungi</taxon>
        <taxon>Dikarya</taxon>
        <taxon>Ascomycota</taxon>
        <taxon>Pezizomycotina</taxon>
        <taxon>Dothideomycetes</taxon>
        <taxon>Pleosporomycetidae</taxon>
        <taxon>Aulographales</taxon>
        <taxon>Rhizodiscinaceae</taxon>
        <taxon>Rhizodiscina</taxon>
    </lineage>
</organism>
<dbReference type="InterPro" id="IPR038377">
    <property type="entry name" value="Na/Glc_symporter_sf"/>
</dbReference>
<feature type="transmembrane region" description="Helical" evidence="7">
    <location>
        <begin position="125"/>
        <end position="145"/>
    </location>
</feature>
<feature type="transmembrane region" description="Helical" evidence="7">
    <location>
        <begin position="609"/>
        <end position="630"/>
    </location>
</feature>
<evidence type="ECO:0000313" key="8">
    <source>
        <dbReference type="EMBL" id="KAF2103097.1"/>
    </source>
</evidence>
<proteinExistence type="inferred from homology"/>
<dbReference type="GO" id="GO:0005886">
    <property type="term" value="C:plasma membrane"/>
    <property type="evidence" value="ECO:0007669"/>
    <property type="project" value="TreeGrafter"/>
</dbReference>
<keyword evidence="3 7" id="KW-0812">Transmembrane</keyword>
<dbReference type="Gene3D" id="1.20.1730.10">
    <property type="entry name" value="Sodium/glucose cotransporter"/>
    <property type="match status" value="1"/>
</dbReference>
<reference evidence="8" key="1">
    <citation type="journal article" date="2020" name="Stud. Mycol.">
        <title>101 Dothideomycetes genomes: a test case for predicting lifestyles and emergence of pathogens.</title>
        <authorList>
            <person name="Haridas S."/>
            <person name="Albert R."/>
            <person name="Binder M."/>
            <person name="Bloem J."/>
            <person name="Labutti K."/>
            <person name="Salamov A."/>
            <person name="Andreopoulos B."/>
            <person name="Baker S."/>
            <person name="Barry K."/>
            <person name="Bills G."/>
            <person name="Bluhm B."/>
            <person name="Cannon C."/>
            <person name="Castanera R."/>
            <person name="Culley D."/>
            <person name="Daum C."/>
            <person name="Ezra D."/>
            <person name="Gonzalez J."/>
            <person name="Henrissat B."/>
            <person name="Kuo A."/>
            <person name="Liang C."/>
            <person name="Lipzen A."/>
            <person name="Lutzoni F."/>
            <person name="Magnuson J."/>
            <person name="Mondo S."/>
            <person name="Nolan M."/>
            <person name="Ohm R."/>
            <person name="Pangilinan J."/>
            <person name="Park H.-J."/>
            <person name="Ramirez L."/>
            <person name="Alfaro M."/>
            <person name="Sun H."/>
            <person name="Tritt A."/>
            <person name="Yoshinaga Y."/>
            <person name="Zwiers L.-H."/>
            <person name="Turgeon B."/>
            <person name="Goodwin S."/>
            <person name="Spatafora J."/>
            <person name="Crous P."/>
            <person name="Grigoriev I."/>
        </authorList>
    </citation>
    <scope>NUCLEOTIDE SEQUENCE</scope>
    <source>
        <strain evidence="8">CBS 133067</strain>
    </source>
</reference>
<protein>
    <submittedName>
        <fullName evidence="8">SSS family solute:Na+ symporter</fullName>
    </submittedName>
</protein>
<feature type="transmembrane region" description="Helical" evidence="7">
    <location>
        <begin position="455"/>
        <end position="475"/>
    </location>
</feature>
<evidence type="ECO:0000256" key="6">
    <source>
        <dbReference type="RuleBase" id="RU362091"/>
    </source>
</evidence>
<keyword evidence="5 7" id="KW-0472">Membrane</keyword>
<evidence type="ECO:0000313" key="9">
    <source>
        <dbReference type="Proteomes" id="UP000799772"/>
    </source>
</evidence>
<dbReference type="PANTHER" id="PTHR46154:SF3">
    <property type="entry name" value="DUR32P"/>
    <property type="match status" value="1"/>
</dbReference>
<feature type="transmembrane region" description="Helical" evidence="7">
    <location>
        <begin position="92"/>
        <end position="113"/>
    </location>
</feature>
<dbReference type="InterPro" id="IPR001734">
    <property type="entry name" value="Na/solute_symporter"/>
</dbReference>
<feature type="transmembrane region" description="Helical" evidence="7">
    <location>
        <begin position="213"/>
        <end position="235"/>
    </location>
</feature>
<evidence type="ECO:0000256" key="5">
    <source>
        <dbReference type="ARBA" id="ARBA00023136"/>
    </source>
</evidence>
<dbReference type="EMBL" id="ML978122">
    <property type="protein sequence ID" value="KAF2103097.1"/>
    <property type="molecule type" value="Genomic_DNA"/>
</dbReference>
<evidence type="ECO:0000256" key="1">
    <source>
        <dbReference type="ARBA" id="ARBA00004141"/>
    </source>
</evidence>
<dbReference type="Pfam" id="PF00474">
    <property type="entry name" value="SSF"/>
    <property type="match status" value="1"/>
</dbReference>
<feature type="transmembrane region" description="Helical" evidence="7">
    <location>
        <begin position="568"/>
        <end position="589"/>
    </location>
</feature>
<keyword evidence="4 7" id="KW-1133">Transmembrane helix</keyword>
<dbReference type="AlphaFoldDB" id="A0A9P4IRC4"/>